<dbReference type="Pfam" id="PF07690">
    <property type="entry name" value="MFS_1"/>
    <property type="match status" value="1"/>
</dbReference>
<dbReference type="InterPro" id="IPR050382">
    <property type="entry name" value="MFS_Na/Anion_cotransporter"/>
</dbReference>
<feature type="transmembrane region" description="Helical" evidence="5">
    <location>
        <begin position="475"/>
        <end position="498"/>
    </location>
</feature>
<evidence type="ECO:0000313" key="7">
    <source>
        <dbReference type="EMBL" id="CAH2048153.1"/>
    </source>
</evidence>
<evidence type="ECO:0000259" key="6">
    <source>
        <dbReference type="PROSITE" id="PS50850"/>
    </source>
</evidence>
<organism evidence="7 8">
    <name type="scientific">Iphiclides podalirius</name>
    <name type="common">scarce swallowtail</name>
    <dbReference type="NCBI Taxonomy" id="110791"/>
    <lineage>
        <taxon>Eukaryota</taxon>
        <taxon>Metazoa</taxon>
        <taxon>Ecdysozoa</taxon>
        <taxon>Arthropoda</taxon>
        <taxon>Hexapoda</taxon>
        <taxon>Insecta</taxon>
        <taxon>Pterygota</taxon>
        <taxon>Neoptera</taxon>
        <taxon>Endopterygota</taxon>
        <taxon>Lepidoptera</taxon>
        <taxon>Glossata</taxon>
        <taxon>Ditrysia</taxon>
        <taxon>Papilionoidea</taxon>
        <taxon>Papilionidae</taxon>
        <taxon>Papilioninae</taxon>
        <taxon>Iphiclides</taxon>
    </lineage>
</organism>
<evidence type="ECO:0000256" key="2">
    <source>
        <dbReference type="ARBA" id="ARBA00022692"/>
    </source>
</evidence>
<gene>
    <name evidence="7" type="ORF">IPOD504_LOCUS5938</name>
</gene>
<dbReference type="Proteomes" id="UP000837857">
    <property type="component" value="Chromosome 18"/>
</dbReference>
<comment type="subcellular location">
    <subcellularLocation>
        <location evidence="1">Membrane</location>
        <topology evidence="1">Multi-pass membrane protein</topology>
    </subcellularLocation>
</comment>
<dbReference type="PROSITE" id="PS50850">
    <property type="entry name" value="MFS"/>
    <property type="match status" value="1"/>
</dbReference>
<dbReference type="SUPFAM" id="SSF103473">
    <property type="entry name" value="MFS general substrate transporter"/>
    <property type="match status" value="1"/>
</dbReference>
<feature type="transmembrane region" description="Helical" evidence="5">
    <location>
        <begin position="353"/>
        <end position="374"/>
    </location>
</feature>
<evidence type="ECO:0000256" key="4">
    <source>
        <dbReference type="ARBA" id="ARBA00023136"/>
    </source>
</evidence>
<dbReference type="Gene3D" id="1.20.1250.20">
    <property type="entry name" value="MFS general substrate transporter like domains"/>
    <property type="match status" value="2"/>
</dbReference>
<keyword evidence="4 5" id="KW-0472">Membrane</keyword>
<evidence type="ECO:0000256" key="5">
    <source>
        <dbReference type="SAM" id="Phobius"/>
    </source>
</evidence>
<sequence>MTEGDYKKVPLDEKPEKHAAELHYGYGVRHVQAFLMFFSLTIGYMARAHLGVTIVAMTDTHEAVNRTNPIVQGYNNVTANDTTYDNMYILSRNSTEDCGSQCKQNFTDITENKRVAHNTYSWPKSIQEMVLGAFFVGYGTMMFPIGLVCQKWGGKVPLQIALAVNGVVSILTPWLTAWGNWKVLCACRVLQGLSQSGFYPGIHTLLAQWVPLSERGSLSSIVYTGTLLGTVAAFQVGGILGASAWGWPSTFWVTGLMCLIAFAMLSIFGASSPSNHKRISENEKNFILGRIDDGVKRKPKMPWKAVLSSKHVWASFAAHMGSGVAFVFFFTQVPTYMHAILKVNIKSSGLLSSLPYVASFFSTMLNGYLSDFLTNRKIVSIRTARVMSNSIACVVPAMCVAAVSFTTNVTLAVAFFVVSMMAFGMIHTGWMVNYMDLAPNFSGGLMAIGNTITNIFVMLLPILVSRIVIDVADAYQWRIMMFFMAGLLLVTNTIFVIFMSSKTQAWNEENEEKEDDMKS</sequence>
<name>A0ABN8I3A4_9NEOP</name>
<evidence type="ECO:0000313" key="8">
    <source>
        <dbReference type="Proteomes" id="UP000837857"/>
    </source>
</evidence>
<dbReference type="EMBL" id="OW152830">
    <property type="protein sequence ID" value="CAH2048153.1"/>
    <property type="molecule type" value="Genomic_DNA"/>
</dbReference>
<dbReference type="InterPro" id="IPR011701">
    <property type="entry name" value="MFS"/>
</dbReference>
<keyword evidence="3 5" id="KW-1133">Transmembrane helix</keyword>
<dbReference type="PANTHER" id="PTHR11662:SF280">
    <property type="entry name" value="FI21844P1-RELATED"/>
    <property type="match status" value="1"/>
</dbReference>
<reference evidence="7" key="1">
    <citation type="submission" date="2022-03" db="EMBL/GenBank/DDBJ databases">
        <authorList>
            <person name="Martin H S."/>
        </authorList>
    </citation>
    <scope>NUCLEOTIDE SEQUENCE</scope>
</reference>
<feature type="transmembrane region" description="Helical" evidence="5">
    <location>
        <begin position="411"/>
        <end position="432"/>
    </location>
</feature>
<protein>
    <recommendedName>
        <fullName evidence="6">Major facilitator superfamily (MFS) profile domain-containing protein</fullName>
    </recommendedName>
</protein>
<keyword evidence="2 5" id="KW-0812">Transmembrane</keyword>
<feature type="transmembrane region" description="Helical" evidence="5">
    <location>
        <begin position="251"/>
        <end position="270"/>
    </location>
</feature>
<feature type="transmembrane region" description="Helical" evidence="5">
    <location>
        <begin position="160"/>
        <end position="181"/>
    </location>
</feature>
<dbReference type="InterPro" id="IPR020846">
    <property type="entry name" value="MFS_dom"/>
</dbReference>
<proteinExistence type="predicted"/>
<feature type="transmembrane region" description="Helical" evidence="5">
    <location>
        <begin position="444"/>
        <end position="469"/>
    </location>
</feature>
<feature type="transmembrane region" description="Helical" evidence="5">
    <location>
        <begin position="221"/>
        <end position="245"/>
    </location>
</feature>
<feature type="transmembrane region" description="Helical" evidence="5">
    <location>
        <begin position="129"/>
        <end position="148"/>
    </location>
</feature>
<feature type="non-terminal residue" evidence="7">
    <location>
        <position position="519"/>
    </location>
</feature>
<evidence type="ECO:0000256" key="3">
    <source>
        <dbReference type="ARBA" id="ARBA00022989"/>
    </source>
</evidence>
<feature type="domain" description="Major facilitator superfamily (MFS) profile" evidence="6">
    <location>
        <begin position="36"/>
        <end position="504"/>
    </location>
</feature>
<feature type="transmembrane region" description="Helical" evidence="5">
    <location>
        <begin position="312"/>
        <end position="333"/>
    </location>
</feature>
<evidence type="ECO:0000256" key="1">
    <source>
        <dbReference type="ARBA" id="ARBA00004141"/>
    </source>
</evidence>
<dbReference type="InterPro" id="IPR036259">
    <property type="entry name" value="MFS_trans_sf"/>
</dbReference>
<keyword evidence="8" id="KW-1185">Reference proteome</keyword>
<dbReference type="PANTHER" id="PTHR11662">
    <property type="entry name" value="SOLUTE CARRIER FAMILY 17"/>
    <property type="match status" value="1"/>
</dbReference>
<accession>A0ABN8I3A4</accession>